<protein>
    <recommendedName>
        <fullName evidence="3">DUF1795 domain-containing protein</fullName>
    </recommendedName>
</protein>
<dbReference type="SUPFAM" id="SSF55724">
    <property type="entry name" value="Mog1p/PsbP-like"/>
    <property type="match status" value="1"/>
</dbReference>
<gene>
    <name evidence="1" type="ORF">ANI02nite_00910</name>
</gene>
<evidence type="ECO:0000313" key="2">
    <source>
        <dbReference type="Proteomes" id="UP000321635"/>
    </source>
</evidence>
<organism evidence="1 2">
    <name type="scientific">Acetobacter nitrogenifigens DSM 23921 = NBRC 105050</name>
    <dbReference type="NCBI Taxonomy" id="1120919"/>
    <lineage>
        <taxon>Bacteria</taxon>
        <taxon>Pseudomonadati</taxon>
        <taxon>Pseudomonadota</taxon>
        <taxon>Alphaproteobacteria</taxon>
        <taxon>Acetobacterales</taxon>
        <taxon>Acetobacteraceae</taxon>
        <taxon>Acetobacter</taxon>
    </lineage>
</organism>
<dbReference type="InterPro" id="IPR016123">
    <property type="entry name" value="Mog1/PsbP_a/b/a-sand"/>
</dbReference>
<evidence type="ECO:0008006" key="3">
    <source>
        <dbReference type="Google" id="ProtNLM"/>
    </source>
</evidence>
<name>A0A511X5G8_9PROT</name>
<evidence type="ECO:0000313" key="1">
    <source>
        <dbReference type="EMBL" id="GEN58207.1"/>
    </source>
</evidence>
<sequence length="144" mass="15892">MSLQGMTITCPEGWRDASMLIVSASAPSPSGLTPNLVITRETLSDSLPEDRIERLHEFVDRQIDQMETALADFREVSLRRATSARLTVELTIAWTSGGVPVTQSITYAYAGEKTVVISTATASQDHFSEIEPQFTKILQSFRIT</sequence>
<dbReference type="STRING" id="1120919.GCA_000429165_00095"/>
<dbReference type="Pfam" id="PF08786">
    <property type="entry name" value="DcrB"/>
    <property type="match status" value="1"/>
</dbReference>
<keyword evidence="2" id="KW-1185">Reference proteome</keyword>
<dbReference type="Gene3D" id="3.40.1000.10">
    <property type="entry name" value="Mog1/PsbP, alpha/beta/alpha sandwich"/>
    <property type="match status" value="1"/>
</dbReference>
<dbReference type="RefSeq" id="WP_161628304.1">
    <property type="nucleotide sequence ID" value="NZ_AUBI01000001.1"/>
</dbReference>
<reference evidence="1 2" key="1">
    <citation type="submission" date="2019-07" db="EMBL/GenBank/DDBJ databases">
        <title>Whole genome shotgun sequence of Acetobacter nitrogenifigens NBRC 105050.</title>
        <authorList>
            <person name="Hosoyama A."/>
            <person name="Uohara A."/>
            <person name="Ohji S."/>
            <person name="Ichikawa N."/>
        </authorList>
    </citation>
    <scope>NUCLEOTIDE SEQUENCE [LARGE SCALE GENOMIC DNA]</scope>
    <source>
        <strain evidence="1 2">NBRC 105050</strain>
    </source>
</reference>
<dbReference type="AlphaFoldDB" id="A0A511X5G8"/>
<dbReference type="EMBL" id="BJYF01000001">
    <property type="protein sequence ID" value="GEN58207.1"/>
    <property type="molecule type" value="Genomic_DNA"/>
</dbReference>
<dbReference type="InterPro" id="IPR014894">
    <property type="entry name" value="DcrB/EagT6"/>
</dbReference>
<dbReference type="Proteomes" id="UP000321635">
    <property type="component" value="Unassembled WGS sequence"/>
</dbReference>
<comment type="caution">
    <text evidence="1">The sequence shown here is derived from an EMBL/GenBank/DDBJ whole genome shotgun (WGS) entry which is preliminary data.</text>
</comment>
<accession>A0A511X5G8</accession>
<proteinExistence type="predicted"/>